<evidence type="ECO:0000313" key="3">
    <source>
        <dbReference type="Proteomes" id="UP000290819"/>
    </source>
</evidence>
<dbReference type="Proteomes" id="UP000290819">
    <property type="component" value="Unassembled WGS sequence"/>
</dbReference>
<evidence type="ECO:0000313" key="2">
    <source>
        <dbReference type="EMBL" id="RXT47847.1"/>
    </source>
</evidence>
<evidence type="ECO:0000256" key="1">
    <source>
        <dbReference type="SAM" id="SignalP"/>
    </source>
</evidence>
<reference evidence="2 3" key="1">
    <citation type="submission" date="2017-03" db="EMBL/GenBank/DDBJ databases">
        <authorList>
            <person name="Safronova V.I."/>
            <person name="Sazanova A.L."/>
            <person name="Chirak E.R."/>
        </authorList>
    </citation>
    <scope>NUCLEOTIDE SEQUENCE [LARGE SCALE GENOMIC DNA]</scope>
    <source>
        <strain evidence="2 3">Opo-243</strain>
    </source>
</reference>
<organism evidence="2 3">
    <name type="scientific">Bradyrhizobium betae</name>
    <dbReference type="NCBI Taxonomy" id="244734"/>
    <lineage>
        <taxon>Bacteria</taxon>
        <taxon>Pseudomonadati</taxon>
        <taxon>Pseudomonadota</taxon>
        <taxon>Alphaproteobacteria</taxon>
        <taxon>Hyphomicrobiales</taxon>
        <taxon>Nitrobacteraceae</taxon>
        <taxon>Bradyrhizobium</taxon>
    </lineage>
</organism>
<accession>A0A4Q1VCI9</accession>
<protein>
    <submittedName>
        <fullName evidence="2">RND transporter</fullName>
    </submittedName>
</protein>
<dbReference type="InterPro" id="IPR021647">
    <property type="entry name" value="CusF_Ec"/>
</dbReference>
<keyword evidence="3" id="KW-1185">Reference proteome</keyword>
<keyword evidence="1" id="KW-0732">Signal</keyword>
<dbReference type="Gene3D" id="2.40.50.320">
    <property type="entry name" value="Copper binding periplasmic protein CusF"/>
    <property type="match status" value="1"/>
</dbReference>
<proteinExistence type="predicted"/>
<gene>
    <name evidence="2" type="ORF">B5V03_16455</name>
</gene>
<dbReference type="RefSeq" id="WP_164988062.1">
    <property type="nucleotide sequence ID" value="NZ_MZXW01000017.1"/>
</dbReference>
<comment type="caution">
    <text evidence="2">The sequence shown here is derived from an EMBL/GenBank/DDBJ whole genome shotgun (WGS) entry which is preliminary data.</text>
</comment>
<dbReference type="AlphaFoldDB" id="A0A4Q1VCI9"/>
<dbReference type="InterPro" id="IPR042230">
    <property type="entry name" value="CusF_sf"/>
</dbReference>
<dbReference type="Pfam" id="PF11604">
    <property type="entry name" value="CusF_Ec"/>
    <property type="match status" value="1"/>
</dbReference>
<name>A0A4Q1VCI9_9BRAD</name>
<sequence length="104" mass="11060">MKSISKSITRITAALALTLGLTFAAGTAQAASISGEVKKIDESAGKITLKHGPAKSLGMDEPMTMVYRVKDPAWLKQVKVGDKVTFEAEEVASGYTVTKMEKAK</sequence>
<feature type="signal peptide" evidence="1">
    <location>
        <begin position="1"/>
        <end position="30"/>
    </location>
</feature>
<feature type="chain" id="PRO_5020372550" evidence="1">
    <location>
        <begin position="31"/>
        <end position="104"/>
    </location>
</feature>
<dbReference type="EMBL" id="MZXW01000017">
    <property type="protein sequence ID" value="RXT47847.1"/>
    <property type="molecule type" value="Genomic_DNA"/>
</dbReference>